<evidence type="ECO:0000259" key="1">
    <source>
        <dbReference type="Pfam" id="PF18491"/>
    </source>
</evidence>
<dbReference type="InterPro" id="IPR040674">
    <property type="entry name" value="PvuRts1I-like_SRA"/>
</dbReference>
<protein>
    <submittedName>
        <fullName evidence="3">Uncharacterized protein</fullName>
    </submittedName>
</protein>
<proteinExistence type="predicted"/>
<feature type="domain" description="Restriction endonuclease PvuRts1 I-like N-terminal" evidence="2">
    <location>
        <begin position="5"/>
        <end position="119"/>
    </location>
</feature>
<sequence length="282" mass="33193">MNIKEYYIKQISRTNKKNYENYVVCRILNKLDDISVKFVTQQPVIIKNADADRKALTDLYFPQIDLHIEIDEPHHKKQAEDDIRRDADIVSTTKHDIKRIDVSESLESIHQNINQILGEIKQRIQKKKEVGQFAPWDINSEFDPQFYIKKGYIDFEDKVAFRLEVDACRCFGLNYRGYQRAIAHHPIEKDKDIWFPKLYKNDDWDNSLSGDGITITEKKMSGSHNFLKNNKNYIVFARVADSLSMVLYRFKGVFKLDVEESNKQKAAIYKRIGTRVKTYSNQ</sequence>
<dbReference type="EMBL" id="PCVG01000063">
    <property type="protein sequence ID" value="PIQ68297.1"/>
    <property type="molecule type" value="Genomic_DNA"/>
</dbReference>
<dbReference type="Pfam" id="PF21598">
    <property type="entry name" value="PvuRts1I-like_N"/>
    <property type="match status" value="1"/>
</dbReference>
<accession>A0A2H0KAP6</accession>
<evidence type="ECO:0000313" key="3">
    <source>
        <dbReference type="EMBL" id="PIQ68297.1"/>
    </source>
</evidence>
<organism evidence="3 4">
    <name type="scientific">Candidatus Taylorbacteria bacterium CG11_big_fil_rev_8_21_14_0_20_46_11</name>
    <dbReference type="NCBI Taxonomy" id="1975025"/>
    <lineage>
        <taxon>Bacteria</taxon>
        <taxon>Candidatus Tayloriibacteriota</taxon>
    </lineage>
</organism>
<name>A0A2H0KAP6_9BACT</name>
<reference evidence="3 4" key="1">
    <citation type="submission" date="2017-09" db="EMBL/GenBank/DDBJ databases">
        <title>Depth-based differentiation of microbial function through sediment-hosted aquifers and enrichment of novel symbionts in the deep terrestrial subsurface.</title>
        <authorList>
            <person name="Probst A.J."/>
            <person name="Ladd B."/>
            <person name="Jarett J.K."/>
            <person name="Geller-Mcgrath D.E."/>
            <person name="Sieber C.M."/>
            <person name="Emerson J.B."/>
            <person name="Anantharaman K."/>
            <person name="Thomas B.C."/>
            <person name="Malmstrom R."/>
            <person name="Stieglmeier M."/>
            <person name="Klingl A."/>
            <person name="Woyke T."/>
            <person name="Ryan C.M."/>
            <person name="Banfield J.F."/>
        </authorList>
    </citation>
    <scope>NUCLEOTIDE SEQUENCE [LARGE SCALE GENOMIC DNA]</scope>
    <source>
        <strain evidence="3">CG11_big_fil_rev_8_21_14_0_20_46_11</strain>
    </source>
</reference>
<evidence type="ECO:0000313" key="4">
    <source>
        <dbReference type="Proteomes" id="UP000229342"/>
    </source>
</evidence>
<dbReference type="Pfam" id="PF18491">
    <property type="entry name" value="SRA"/>
    <property type="match status" value="1"/>
</dbReference>
<dbReference type="AlphaFoldDB" id="A0A2H0KAP6"/>
<feature type="domain" description="PvuRts1 I-like SET and RING associated" evidence="1">
    <location>
        <begin position="147"/>
        <end position="278"/>
    </location>
</feature>
<gene>
    <name evidence="3" type="ORF">COV91_04845</name>
</gene>
<dbReference type="Proteomes" id="UP000229342">
    <property type="component" value="Unassembled WGS sequence"/>
</dbReference>
<dbReference type="InterPro" id="IPR048797">
    <property type="entry name" value="PvuRts1I-like_N"/>
</dbReference>
<evidence type="ECO:0000259" key="2">
    <source>
        <dbReference type="Pfam" id="PF21598"/>
    </source>
</evidence>
<comment type="caution">
    <text evidence="3">The sequence shown here is derived from an EMBL/GenBank/DDBJ whole genome shotgun (WGS) entry which is preliminary data.</text>
</comment>